<dbReference type="Gene3D" id="1.10.4010.10">
    <property type="entry name" value="Type II deoxyuridine triphosphatase"/>
    <property type="match status" value="1"/>
</dbReference>
<proteinExistence type="predicted"/>
<name>A0A6J5KTX8_9CAUD</name>
<protein>
    <submittedName>
        <fullName evidence="1">dCTP pyrophosphatase</fullName>
    </submittedName>
</protein>
<gene>
    <name evidence="1" type="ORF">UFOVP53_16</name>
</gene>
<evidence type="ECO:0000313" key="1">
    <source>
        <dbReference type="EMBL" id="CAB4124616.1"/>
    </source>
</evidence>
<sequence length="144" mass="17029">MNPENSCSHLFNDNIKKLDNPIVDMFNMQLSLQRHLAEKGRALNYDTASHKEKVNDISNQWRNISLEFAELLERLPFKEWKSYSPEQLAGFKDDADKLETYYEYIDMFHFFMNIGLALGIDGDTFEKLYVTKNQENFDRQARGY</sequence>
<dbReference type="SUPFAM" id="SSF101386">
    <property type="entry name" value="all-alpha NTP pyrophosphatases"/>
    <property type="match status" value="1"/>
</dbReference>
<dbReference type="InterPro" id="IPR014871">
    <property type="entry name" value="dUTPase/dCTP_pyrophosphatase"/>
</dbReference>
<organism evidence="1">
    <name type="scientific">uncultured Caudovirales phage</name>
    <dbReference type="NCBI Taxonomy" id="2100421"/>
    <lineage>
        <taxon>Viruses</taxon>
        <taxon>Duplodnaviria</taxon>
        <taxon>Heunggongvirae</taxon>
        <taxon>Uroviricota</taxon>
        <taxon>Caudoviricetes</taxon>
        <taxon>Peduoviridae</taxon>
        <taxon>Maltschvirus</taxon>
        <taxon>Maltschvirus maltsch</taxon>
    </lineage>
</organism>
<dbReference type="Pfam" id="PF08761">
    <property type="entry name" value="dUTPase_2"/>
    <property type="match status" value="1"/>
</dbReference>
<reference evidence="1" key="1">
    <citation type="submission" date="2020-04" db="EMBL/GenBank/DDBJ databases">
        <authorList>
            <person name="Chiriac C."/>
            <person name="Salcher M."/>
            <person name="Ghai R."/>
            <person name="Kavagutti S V."/>
        </authorList>
    </citation>
    <scope>NUCLEOTIDE SEQUENCE</scope>
</reference>
<accession>A0A6J5KTX8</accession>
<dbReference type="EMBL" id="LR796189">
    <property type="protein sequence ID" value="CAB4124616.1"/>
    <property type="molecule type" value="Genomic_DNA"/>
</dbReference>